<keyword evidence="3" id="KW-0670">Pyruvate</keyword>
<feature type="domain" description="Pyruvate phosphate dikinase AMP/ATP-binding" evidence="2">
    <location>
        <begin position="300"/>
        <end position="664"/>
    </location>
</feature>
<keyword evidence="3" id="KW-0808">Transferase</keyword>
<dbReference type="GO" id="GO:0016301">
    <property type="term" value="F:kinase activity"/>
    <property type="evidence" value="ECO:0007669"/>
    <property type="project" value="UniProtKB-KW"/>
</dbReference>
<dbReference type="SUPFAM" id="SSF56059">
    <property type="entry name" value="Glutathione synthetase ATP-binding domain-like"/>
    <property type="match status" value="1"/>
</dbReference>
<feature type="region of interest" description="Disordered" evidence="1">
    <location>
        <begin position="1"/>
        <end position="23"/>
    </location>
</feature>
<dbReference type="Proteomes" id="UP000184512">
    <property type="component" value="Unassembled WGS sequence"/>
</dbReference>
<dbReference type="Pfam" id="PF01326">
    <property type="entry name" value="PPDK_N"/>
    <property type="match status" value="1"/>
</dbReference>
<proteinExistence type="predicted"/>
<protein>
    <submittedName>
        <fullName evidence="3">Pyruvate phosphate dikinase, PEP/pyruvate binding domain</fullName>
    </submittedName>
</protein>
<evidence type="ECO:0000256" key="1">
    <source>
        <dbReference type="SAM" id="MobiDB-lite"/>
    </source>
</evidence>
<dbReference type="InterPro" id="IPR002192">
    <property type="entry name" value="PPDK_AMP/ATP-bd"/>
</dbReference>
<reference evidence="3 4" key="1">
    <citation type="submission" date="2016-11" db="EMBL/GenBank/DDBJ databases">
        <authorList>
            <person name="Jaros S."/>
            <person name="Januszkiewicz K."/>
            <person name="Wedrychowicz H."/>
        </authorList>
    </citation>
    <scope>NUCLEOTIDE SEQUENCE [LARGE SCALE GENOMIC DNA]</scope>
    <source>
        <strain evidence="3 4">DSM 12906</strain>
    </source>
</reference>
<dbReference type="Gene3D" id="3.30.1490.20">
    <property type="entry name" value="ATP-grasp fold, A domain"/>
    <property type="match status" value="1"/>
</dbReference>
<dbReference type="GO" id="GO:0005524">
    <property type="term" value="F:ATP binding"/>
    <property type="evidence" value="ECO:0007669"/>
    <property type="project" value="InterPro"/>
</dbReference>
<keyword evidence="4" id="KW-1185">Reference proteome</keyword>
<keyword evidence="3" id="KW-0418">Kinase</keyword>
<sequence length="858" mass="95274">MNPGAAHTDDPTRGVDFRPGTGHPGIDEVVGGLRLGDNVVWQTDDIAAFRVVVAHFVKRARVEGRRLVYLRYATHGSLIDDLDGVQVHRLDPDPGFEGFATAVHRIITEEGLGAYYVFDSLTDLLDSWASDLMVMNFFKVTCPYLFELDTIAYFCLLRGQHTFETVAGIRETTQLLLDVHSVGDAVYVHPLKVLGRYSPTMFFPHRIDETTAEPVTSSEETSRLFGRIAQQREPQDRWRVMVERGYAALGGGSIEERDDVRRDLVHRLLGRGGRMIDLALEHLSLQDLLAIADREIGTGYIGGKSVGMLIAGAIAEADPDLAPHLEAHDSSYLGSDLFLTYIIANGWWKNWMAQKDPEGYYEVGAWLSERLRGGQFPPVIRERFLRLLQYFGQSPVIVRSSSLLEDNFGNAFAGKYFSAFCANQGSPEDRLRAFEEAVRSVYASSMSREALRYRENRGLTSSDEQMSVLVQRVSGDHHGDLFFPHAGGVGNSHNQYVFAADIDPAAGALRVVIGLGTRAVDHLSDDYARIIALSHPHRNPVSDEEAGRYSQRKVDVLNLRENALVTVPKAVVEELPIDWKLFLSVDRVHLRRLEDMGRRPKRPTLICDFDGLLHAGFDSYMRALLAKLQAAYDYPVDIEFTVNLTAQGDFRVCLLQCRPLQSVGLGAAVTVPAVDPEKCLVATKGAFMGRNARLDIDFVVLVRPDRYLALGQPQRYAVARDLGTLNTILADRTVMLIGPGRWGTTTTGLGVPVHFSDIDNAKVLVEVTEPSVGFSPELSYGSHFFQELVELDMFFVTVDQRAVDVEFHPGQVTGRENLLPLLHPDSDLADVIHVAAVPGLTLYADVAEQRLVCQSEDV</sequence>
<dbReference type="EMBL" id="FQZG01000017">
    <property type="protein sequence ID" value="SHI84575.1"/>
    <property type="molecule type" value="Genomic_DNA"/>
</dbReference>
<evidence type="ECO:0000259" key="2">
    <source>
        <dbReference type="Pfam" id="PF01326"/>
    </source>
</evidence>
<evidence type="ECO:0000313" key="3">
    <source>
        <dbReference type="EMBL" id="SHI84575.1"/>
    </source>
</evidence>
<organism evidence="3 4">
    <name type="scientific">Tessaracoccus bendigoensis DSM 12906</name>
    <dbReference type="NCBI Taxonomy" id="1123357"/>
    <lineage>
        <taxon>Bacteria</taxon>
        <taxon>Bacillati</taxon>
        <taxon>Actinomycetota</taxon>
        <taxon>Actinomycetes</taxon>
        <taxon>Propionibacteriales</taxon>
        <taxon>Propionibacteriaceae</taxon>
        <taxon>Tessaracoccus</taxon>
    </lineage>
</organism>
<evidence type="ECO:0000313" key="4">
    <source>
        <dbReference type="Proteomes" id="UP000184512"/>
    </source>
</evidence>
<dbReference type="STRING" id="1123357.SAMN02745244_01182"/>
<name>A0A1M6EGH9_9ACTN</name>
<dbReference type="InterPro" id="IPR013815">
    <property type="entry name" value="ATP_grasp_subdomain_1"/>
</dbReference>
<dbReference type="AlphaFoldDB" id="A0A1M6EGH9"/>
<accession>A0A1M6EGH9</accession>
<dbReference type="RefSeq" id="WP_073186615.1">
    <property type="nucleotide sequence ID" value="NZ_FQZG01000017.1"/>
</dbReference>
<dbReference type="OrthoDB" id="9812167at2"/>
<feature type="compositionally biased region" description="Basic and acidic residues" evidence="1">
    <location>
        <begin position="7"/>
        <end position="16"/>
    </location>
</feature>
<gene>
    <name evidence="3" type="ORF">SAMN02745244_01182</name>
</gene>